<sequence length="195" mass="21676">MFEYIFKLILLIKSKLCAFYYPIKIGNKSRLFGSISVDKRASVVIGENSRLYGLKVTGKGTITIGNNVEMRDLYVHIGEGATIVVKDDVFIGKDCKFLIYKKLIISDRVLISPEVMIIDNNHVINKKVIKTSGLVCSEITVGEDSWIGAKSILGYGSSTENNVMLGAMSFLNSYAIRDSMYLGVPAKRKKGLNYE</sequence>
<organism evidence="1">
    <name type="scientific">Vibrio parahaemolyticus</name>
    <dbReference type="NCBI Taxonomy" id="670"/>
    <lineage>
        <taxon>Bacteria</taxon>
        <taxon>Pseudomonadati</taxon>
        <taxon>Pseudomonadota</taxon>
        <taxon>Gammaproteobacteria</taxon>
        <taxon>Vibrionales</taxon>
        <taxon>Vibrionaceae</taxon>
        <taxon>Vibrio</taxon>
    </lineage>
</organism>
<gene>
    <name evidence="1" type="ORF">VP315_00014</name>
</gene>
<dbReference type="EC" id="2.3.1.-" evidence="1"/>
<dbReference type="InterPro" id="IPR051159">
    <property type="entry name" value="Hexapeptide_acetyltransf"/>
</dbReference>
<evidence type="ECO:0000313" key="1">
    <source>
        <dbReference type="EMBL" id="QOS18740.1"/>
    </source>
</evidence>
<dbReference type="GO" id="GO:0016746">
    <property type="term" value="F:acyltransferase activity"/>
    <property type="evidence" value="ECO:0007669"/>
    <property type="project" value="UniProtKB-KW"/>
</dbReference>
<name>A0A7M1VU41_VIBPH</name>
<dbReference type="EMBL" id="MT898114">
    <property type="protein sequence ID" value="QOS18740.1"/>
    <property type="molecule type" value="Genomic_DNA"/>
</dbReference>
<dbReference type="AlphaFoldDB" id="A0A7M1VU41"/>
<proteinExistence type="predicted"/>
<dbReference type="Gene3D" id="2.160.10.10">
    <property type="entry name" value="Hexapeptide repeat proteins"/>
    <property type="match status" value="1"/>
</dbReference>
<dbReference type="PANTHER" id="PTHR23416">
    <property type="entry name" value="SIALIC ACID SYNTHASE-RELATED"/>
    <property type="match status" value="1"/>
</dbReference>
<reference evidence="1" key="1">
    <citation type="submission" date="2020-08" db="EMBL/GenBank/DDBJ databases">
        <title>Genetic structure, function and evolution of capsule biosynthesis loci in Vibrio parahaemolyticus.</title>
        <authorList>
            <person name="Li L."/>
            <person name="Bian S."/>
        </authorList>
    </citation>
    <scope>NUCLEOTIDE SEQUENCE</scope>
    <source>
        <strain evidence="1">VP315</strain>
    </source>
</reference>
<keyword evidence="1" id="KW-0808">Transferase</keyword>
<keyword evidence="1" id="KW-0012">Acyltransferase</keyword>
<dbReference type="SUPFAM" id="SSF51161">
    <property type="entry name" value="Trimeric LpxA-like enzymes"/>
    <property type="match status" value="2"/>
</dbReference>
<protein>
    <submittedName>
        <fullName evidence="1">Putative acetyltransferase</fullName>
        <ecNumber evidence="1">2.3.1.-</ecNumber>
    </submittedName>
</protein>
<accession>A0A7M1VU41</accession>
<dbReference type="InterPro" id="IPR011004">
    <property type="entry name" value="Trimer_LpxA-like_sf"/>
</dbReference>